<evidence type="ECO:0000256" key="4">
    <source>
        <dbReference type="ARBA" id="ARBA00012513"/>
    </source>
</evidence>
<evidence type="ECO:0000256" key="10">
    <source>
        <dbReference type="ARBA" id="ARBA00022692"/>
    </source>
</evidence>
<comment type="similarity">
    <text evidence="3">Belongs to the RLP family.</text>
</comment>
<dbReference type="InterPro" id="IPR000719">
    <property type="entry name" value="Prot_kinase_dom"/>
</dbReference>
<comment type="subcellular location">
    <subcellularLocation>
        <location evidence="1">Cell membrane</location>
        <topology evidence="1">Single-pass type I membrane protein</topology>
    </subcellularLocation>
</comment>
<evidence type="ECO:0000256" key="13">
    <source>
        <dbReference type="ARBA" id="ARBA00022741"/>
    </source>
</evidence>
<evidence type="ECO:0000256" key="2">
    <source>
        <dbReference type="ARBA" id="ARBA00008684"/>
    </source>
</evidence>
<dbReference type="InterPro" id="IPR032675">
    <property type="entry name" value="LRR_dom_sf"/>
</dbReference>
<proteinExistence type="inferred from homology"/>
<evidence type="ECO:0000256" key="6">
    <source>
        <dbReference type="ARBA" id="ARBA00022527"/>
    </source>
</evidence>
<evidence type="ECO:0000313" key="25">
    <source>
        <dbReference type="Proteomes" id="UP000008311"/>
    </source>
</evidence>
<dbReference type="PROSITE" id="PS00108">
    <property type="entry name" value="PROTEIN_KINASE_ST"/>
    <property type="match status" value="1"/>
</dbReference>
<feature type="transmembrane region" description="Helical" evidence="22">
    <location>
        <begin position="447"/>
        <end position="469"/>
    </location>
</feature>
<dbReference type="InterPro" id="IPR055414">
    <property type="entry name" value="LRR_R13L4/SHOC2-like"/>
</dbReference>
<evidence type="ECO:0000256" key="1">
    <source>
        <dbReference type="ARBA" id="ARBA00004251"/>
    </source>
</evidence>
<evidence type="ECO:0000256" key="12">
    <source>
        <dbReference type="ARBA" id="ARBA00022737"/>
    </source>
</evidence>
<dbReference type="eggNOG" id="ENOG502QPYS">
    <property type="taxonomic scope" value="Eukaryota"/>
</dbReference>
<evidence type="ECO:0000256" key="5">
    <source>
        <dbReference type="ARBA" id="ARBA00022475"/>
    </source>
</evidence>
<dbReference type="FunFam" id="1.10.510.10:FF:000358">
    <property type="entry name" value="Putative leucine-rich repeat receptor-like serine/threonine-protein kinase"/>
    <property type="match status" value="1"/>
</dbReference>
<dbReference type="SUPFAM" id="SSF52058">
    <property type="entry name" value="L domain-like"/>
    <property type="match status" value="2"/>
</dbReference>
<keyword evidence="9" id="KW-0808">Transferase</keyword>
<evidence type="ECO:0000256" key="14">
    <source>
        <dbReference type="ARBA" id="ARBA00022777"/>
    </source>
</evidence>
<evidence type="ECO:0000256" key="16">
    <source>
        <dbReference type="ARBA" id="ARBA00022989"/>
    </source>
</evidence>
<keyword evidence="18" id="KW-0675">Receptor</keyword>
<keyword evidence="5" id="KW-1003">Cell membrane</keyword>
<dbReference type="SMART" id="SM00220">
    <property type="entry name" value="S_TKc"/>
    <property type="match status" value="1"/>
</dbReference>
<evidence type="ECO:0000256" key="19">
    <source>
        <dbReference type="ARBA" id="ARBA00023180"/>
    </source>
</evidence>
<keyword evidence="14 24" id="KW-0418">Kinase</keyword>
<reference evidence="25" key="1">
    <citation type="journal article" date="2010" name="Nat. Biotechnol.">
        <title>Draft genome sequence of the oilseed species Ricinus communis.</title>
        <authorList>
            <person name="Chan A.P."/>
            <person name="Crabtree J."/>
            <person name="Zhao Q."/>
            <person name="Lorenzi H."/>
            <person name="Orvis J."/>
            <person name="Puiu D."/>
            <person name="Melake-Berhan A."/>
            <person name="Jones K.M."/>
            <person name="Redman J."/>
            <person name="Chen G."/>
            <person name="Cahoon E.B."/>
            <person name="Gedil M."/>
            <person name="Stanke M."/>
            <person name="Haas B.J."/>
            <person name="Wortman J.R."/>
            <person name="Fraser-Liggett C.M."/>
            <person name="Ravel J."/>
            <person name="Rabinowicz P.D."/>
        </authorList>
    </citation>
    <scope>NUCLEOTIDE SEQUENCE [LARGE SCALE GENOMIC DNA]</scope>
    <source>
        <strain evidence="25">cv. Hale</strain>
    </source>
</reference>
<evidence type="ECO:0000256" key="3">
    <source>
        <dbReference type="ARBA" id="ARBA00009592"/>
    </source>
</evidence>
<dbReference type="InterPro" id="IPR001611">
    <property type="entry name" value="Leu-rich_rpt"/>
</dbReference>
<evidence type="ECO:0000256" key="20">
    <source>
        <dbReference type="ARBA" id="ARBA00047899"/>
    </source>
</evidence>
<dbReference type="GO" id="GO:0004674">
    <property type="term" value="F:protein serine/threonine kinase activity"/>
    <property type="evidence" value="ECO:0007669"/>
    <property type="project" value="UniProtKB-KW"/>
</dbReference>
<protein>
    <recommendedName>
        <fullName evidence="4">non-specific serine/threonine protein kinase</fullName>
        <ecNumber evidence="4">2.7.11.1</ecNumber>
    </recommendedName>
</protein>
<keyword evidence="16 22" id="KW-1133">Transmembrane helix</keyword>
<evidence type="ECO:0000256" key="15">
    <source>
        <dbReference type="ARBA" id="ARBA00022840"/>
    </source>
</evidence>
<name>B9SLK8_RICCO</name>
<dbReference type="Pfam" id="PF23598">
    <property type="entry name" value="LRR_14"/>
    <property type="match status" value="1"/>
</dbReference>
<keyword evidence="12" id="KW-0677">Repeat</keyword>
<dbReference type="GO" id="GO:0005886">
    <property type="term" value="C:plasma membrane"/>
    <property type="evidence" value="ECO:0000318"/>
    <property type="project" value="GO_Central"/>
</dbReference>
<keyword evidence="6" id="KW-0723">Serine/threonine-protein kinase</keyword>
<dbReference type="Pfam" id="PF00560">
    <property type="entry name" value="LRR_1"/>
    <property type="match status" value="3"/>
</dbReference>
<dbReference type="InParanoid" id="B9SLK8"/>
<gene>
    <name evidence="24" type="ORF">RCOM_0592550</name>
</gene>
<comment type="catalytic activity">
    <reaction evidence="21">
        <text>L-seryl-[protein] + ATP = O-phospho-L-seryl-[protein] + ADP + H(+)</text>
        <dbReference type="Rhea" id="RHEA:17989"/>
        <dbReference type="Rhea" id="RHEA-COMP:9863"/>
        <dbReference type="Rhea" id="RHEA-COMP:11604"/>
        <dbReference type="ChEBI" id="CHEBI:15378"/>
        <dbReference type="ChEBI" id="CHEBI:29999"/>
        <dbReference type="ChEBI" id="CHEBI:30616"/>
        <dbReference type="ChEBI" id="CHEBI:83421"/>
        <dbReference type="ChEBI" id="CHEBI:456216"/>
        <dbReference type="EC" id="2.7.11.1"/>
    </reaction>
</comment>
<evidence type="ECO:0000256" key="11">
    <source>
        <dbReference type="ARBA" id="ARBA00022729"/>
    </source>
</evidence>
<dbReference type="Pfam" id="PF08263">
    <property type="entry name" value="LRRNT_2"/>
    <property type="match status" value="1"/>
</dbReference>
<dbReference type="InterPro" id="IPR008271">
    <property type="entry name" value="Ser/Thr_kinase_AS"/>
</dbReference>
<keyword evidence="15" id="KW-0067">ATP-binding</keyword>
<sequence length="721" mass="79492">MLYFQQAANCLSLTENDTDRLALLEFKAKIVHDPHGIFDSWNDSVNFCEWRGVTCGHKHRRVSSLNLRGLSLLGSISPYIRNLTFLRFLNFANNRFHGEIPQEIGHLFRLRHLNLRNNSFGGEIPGNISYCSKLRIINFEANSLVGEIPDQLGSLKKLVTLFLGVNNLTGRIPLSIGNLSSLKKFSAPFNKLEGDVPNELGLLKSLRFFGIGANYLTGTIPATLYNISSIIAFSAPANQLNGSLPANIGNTLPNLQRFGIGANQFHGSIPISFTNASQLKRLDISGNIFTGGVPINLGNLQALQWLNLEFNLLGRNTSKDLSFIKSLSNCSNLVVLYFDANNFGGQLPSFIGNLSNLQELGIGSNHISGEIPEEIGNLINLYILGLEKNLFSSTIPVSLGKLYQLQLLYLDANILSGQIPPSLGSPELQLPACPEQNKKRNRSSSTVIILATTISSFLFFLTITSFYVFRRRIIRMNQPSSSLTMNKLPKRLHIATDVSSALYYLHEHCETPVIHCDLKPSNILLDDDMTARIGDFGLARLLSQSTNDSSQGQTSSFGIKGTIGYMAPEYGMGSEATAQGDVYSFGIILLEMFTGKRPTDEEFTDGLNLHEFVKAKFPGRVMEAVDPKLITREDAEAGENIDDDDGGGQTGIEEDIVKRENMTQEEGNVQNCIESVLEIGLACSAAVPTDRMSMKDVTRNLSDIMDTSLRFKTPQVDNHHQ</sequence>
<comment type="catalytic activity">
    <reaction evidence="20">
        <text>L-threonyl-[protein] + ATP = O-phospho-L-threonyl-[protein] + ADP + H(+)</text>
        <dbReference type="Rhea" id="RHEA:46608"/>
        <dbReference type="Rhea" id="RHEA-COMP:11060"/>
        <dbReference type="Rhea" id="RHEA-COMP:11605"/>
        <dbReference type="ChEBI" id="CHEBI:15378"/>
        <dbReference type="ChEBI" id="CHEBI:30013"/>
        <dbReference type="ChEBI" id="CHEBI:30616"/>
        <dbReference type="ChEBI" id="CHEBI:61977"/>
        <dbReference type="ChEBI" id="CHEBI:456216"/>
        <dbReference type="EC" id="2.7.11.1"/>
    </reaction>
</comment>
<dbReference type="Gene3D" id="1.10.510.10">
    <property type="entry name" value="Transferase(Phosphotransferase) domain 1"/>
    <property type="match status" value="1"/>
</dbReference>
<dbReference type="EMBL" id="EQ974018">
    <property type="protein sequence ID" value="EEF35508.1"/>
    <property type="molecule type" value="Genomic_DNA"/>
</dbReference>
<dbReference type="Proteomes" id="UP000008311">
    <property type="component" value="Unassembled WGS sequence"/>
</dbReference>
<accession>B9SLK8</accession>
<evidence type="ECO:0000256" key="8">
    <source>
        <dbReference type="ARBA" id="ARBA00022614"/>
    </source>
</evidence>
<evidence type="ECO:0000256" key="21">
    <source>
        <dbReference type="ARBA" id="ARBA00048679"/>
    </source>
</evidence>
<dbReference type="Gene3D" id="3.80.10.10">
    <property type="entry name" value="Ribonuclease Inhibitor"/>
    <property type="match status" value="2"/>
</dbReference>
<evidence type="ECO:0000259" key="23">
    <source>
        <dbReference type="PROSITE" id="PS50011"/>
    </source>
</evidence>
<evidence type="ECO:0000256" key="7">
    <source>
        <dbReference type="ARBA" id="ARBA00022553"/>
    </source>
</evidence>
<dbReference type="PROSITE" id="PS50011">
    <property type="entry name" value="PROTEIN_KINASE_DOM"/>
    <property type="match status" value="1"/>
</dbReference>
<dbReference type="GO" id="GO:0106310">
    <property type="term" value="F:protein serine kinase activity"/>
    <property type="evidence" value="ECO:0007669"/>
    <property type="project" value="RHEA"/>
</dbReference>
<dbReference type="FunFam" id="3.80.10.10:FF:000383">
    <property type="entry name" value="Leucine-rich repeat receptor protein kinase EMS1"/>
    <property type="match status" value="1"/>
</dbReference>
<dbReference type="Pfam" id="PF00069">
    <property type="entry name" value="Pkinase"/>
    <property type="match status" value="1"/>
</dbReference>
<dbReference type="GO" id="GO:0016491">
    <property type="term" value="F:oxidoreductase activity"/>
    <property type="evidence" value="ECO:0007669"/>
    <property type="project" value="UniProtKB-KW"/>
</dbReference>
<evidence type="ECO:0000256" key="18">
    <source>
        <dbReference type="ARBA" id="ARBA00023170"/>
    </source>
</evidence>
<evidence type="ECO:0000256" key="9">
    <source>
        <dbReference type="ARBA" id="ARBA00022679"/>
    </source>
</evidence>
<feature type="domain" description="Protein kinase" evidence="23">
    <location>
        <begin position="354"/>
        <end position="705"/>
    </location>
</feature>
<evidence type="ECO:0000313" key="24">
    <source>
        <dbReference type="EMBL" id="EEF35508.1"/>
    </source>
</evidence>
<keyword evidence="8" id="KW-0433">Leucine-rich repeat</keyword>
<dbReference type="PANTHER" id="PTHR48052:SF66">
    <property type="entry name" value="OS02G0610000 PROTEIN"/>
    <property type="match status" value="1"/>
</dbReference>
<dbReference type="AlphaFoldDB" id="B9SLK8"/>
<dbReference type="GO" id="GO:0005524">
    <property type="term" value="F:ATP binding"/>
    <property type="evidence" value="ECO:0007669"/>
    <property type="project" value="UniProtKB-KW"/>
</dbReference>
<comment type="similarity">
    <text evidence="2">Belongs to the protein kinase superfamily. Ser/Thr protein kinase family.</text>
</comment>
<keyword evidence="17 22" id="KW-0472">Membrane</keyword>
<keyword evidence="13" id="KW-0547">Nucleotide-binding</keyword>
<organism evidence="24 25">
    <name type="scientific">Ricinus communis</name>
    <name type="common">Castor bean</name>
    <dbReference type="NCBI Taxonomy" id="3988"/>
    <lineage>
        <taxon>Eukaryota</taxon>
        <taxon>Viridiplantae</taxon>
        <taxon>Streptophyta</taxon>
        <taxon>Embryophyta</taxon>
        <taxon>Tracheophyta</taxon>
        <taxon>Spermatophyta</taxon>
        <taxon>Magnoliopsida</taxon>
        <taxon>eudicotyledons</taxon>
        <taxon>Gunneridae</taxon>
        <taxon>Pentapetalae</taxon>
        <taxon>rosids</taxon>
        <taxon>fabids</taxon>
        <taxon>Malpighiales</taxon>
        <taxon>Euphorbiaceae</taxon>
        <taxon>Acalyphoideae</taxon>
        <taxon>Acalypheae</taxon>
        <taxon>Ricinus</taxon>
    </lineage>
</organism>
<dbReference type="EC" id="2.7.11.1" evidence="4"/>
<keyword evidence="11" id="KW-0732">Signal</keyword>
<evidence type="ECO:0000256" key="17">
    <source>
        <dbReference type="ARBA" id="ARBA00023136"/>
    </source>
</evidence>
<dbReference type="SUPFAM" id="SSF56112">
    <property type="entry name" value="Protein kinase-like (PK-like)"/>
    <property type="match status" value="1"/>
</dbReference>
<keyword evidence="7" id="KW-0597">Phosphoprotein</keyword>
<dbReference type="FunFam" id="3.80.10.10:FF:000095">
    <property type="entry name" value="LRR receptor-like serine/threonine-protein kinase GSO1"/>
    <property type="match status" value="1"/>
</dbReference>
<keyword evidence="19" id="KW-0325">Glycoprotein</keyword>
<keyword evidence="10 22" id="KW-0812">Transmembrane</keyword>
<dbReference type="PANTHER" id="PTHR48052">
    <property type="entry name" value="UNNAMED PRODUCT"/>
    <property type="match status" value="1"/>
</dbReference>
<keyword evidence="24" id="KW-0560">Oxidoreductase</keyword>
<keyword evidence="25" id="KW-1185">Reference proteome</keyword>
<dbReference type="InterPro" id="IPR011009">
    <property type="entry name" value="Kinase-like_dom_sf"/>
</dbReference>
<evidence type="ECO:0000256" key="22">
    <source>
        <dbReference type="SAM" id="Phobius"/>
    </source>
</evidence>
<dbReference type="InterPro" id="IPR013210">
    <property type="entry name" value="LRR_N_plant-typ"/>
</dbReference>